<evidence type="ECO:0000256" key="1">
    <source>
        <dbReference type="SAM" id="MobiDB-lite"/>
    </source>
</evidence>
<sequence>SSPNTDNTQAVDSIVEETGEILADPQHHKSLPIDLSIPGHLPDSIDLTIGRIRYELQVSLEVTMEPGTSNAVTENVILRRPVLIHRIVYPSTHLQPRVAMGLDGGGVEIQVKVPRLLHCENTLLAVEIYTKPRTRTVKLRKARVVFEQIETDRSAAVAAVPKAVVPVATVMGTSSTTSPLPALHSPPIRPALTHGAGPPPVPRLLTRNIAQPLEVEFEEPTTEELETQTLHLQLVLSPEMCVDVQCGWLQISHMLRVEIEYSMEDEAYMTPPPQTPTPASVGLSQTPALLTPAPPTSPPPLLADISQNQSTGLVVEGDFSENGEIPRPSSEPVELVEQHRLCLL</sequence>
<feature type="region of interest" description="Disordered" evidence="1">
    <location>
        <begin position="271"/>
        <end position="303"/>
    </location>
</feature>
<comment type="caution">
    <text evidence="2">The sequence shown here is derived from an EMBL/GenBank/DDBJ whole genome shotgun (WGS) entry which is preliminary data.</text>
</comment>
<dbReference type="AlphaFoldDB" id="A0A9P6K9E4"/>
<accession>A0A9P6K9E4</accession>
<keyword evidence="3" id="KW-1185">Reference proteome</keyword>
<protein>
    <submittedName>
        <fullName evidence="2">Uncharacterized protein</fullName>
    </submittedName>
</protein>
<feature type="non-terminal residue" evidence="2">
    <location>
        <position position="344"/>
    </location>
</feature>
<reference evidence="2" key="1">
    <citation type="journal article" date="2020" name="Fungal Divers.">
        <title>Resolving the Mortierellaceae phylogeny through synthesis of multi-gene phylogenetics and phylogenomics.</title>
        <authorList>
            <person name="Vandepol N."/>
            <person name="Liber J."/>
            <person name="Desiro A."/>
            <person name="Na H."/>
            <person name="Kennedy M."/>
            <person name="Barry K."/>
            <person name="Grigoriev I.V."/>
            <person name="Miller A.N."/>
            <person name="O'Donnell K."/>
            <person name="Stajich J.E."/>
            <person name="Bonito G."/>
        </authorList>
    </citation>
    <scope>NUCLEOTIDE SEQUENCE</scope>
    <source>
        <strain evidence="2">KOD1015</strain>
    </source>
</reference>
<dbReference type="EMBL" id="JAABOA010005339">
    <property type="protein sequence ID" value="KAF9577074.1"/>
    <property type="molecule type" value="Genomic_DNA"/>
</dbReference>
<organism evidence="2 3">
    <name type="scientific">Lunasporangiospora selenospora</name>
    <dbReference type="NCBI Taxonomy" id="979761"/>
    <lineage>
        <taxon>Eukaryota</taxon>
        <taxon>Fungi</taxon>
        <taxon>Fungi incertae sedis</taxon>
        <taxon>Mucoromycota</taxon>
        <taxon>Mortierellomycotina</taxon>
        <taxon>Mortierellomycetes</taxon>
        <taxon>Mortierellales</taxon>
        <taxon>Mortierellaceae</taxon>
        <taxon>Lunasporangiospora</taxon>
    </lineage>
</organism>
<evidence type="ECO:0000313" key="2">
    <source>
        <dbReference type="EMBL" id="KAF9577074.1"/>
    </source>
</evidence>
<name>A0A9P6K9E4_9FUNG</name>
<gene>
    <name evidence="2" type="ORF">BGW38_007949</name>
</gene>
<feature type="compositionally biased region" description="Pro residues" evidence="1">
    <location>
        <begin position="292"/>
        <end position="301"/>
    </location>
</feature>
<evidence type="ECO:0000313" key="3">
    <source>
        <dbReference type="Proteomes" id="UP000780801"/>
    </source>
</evidence>
<dbReference type="Proteomes" id="UP000780801">
    <property type="component" value="Unassembled WGS sequence"/>
</dbReference>
<dbReference type="OrthoDB" id="2333384at2759"/>
<proteinExistence type="predicted"/>